<dbReference type="PROSITE" id="PS51318">
    <property type="entry name" value="TAT"/>
    <property type="match status" value="1"/>
</dbReference>
<feature type="compositionally biased region" description="Basic and acidic residues" evidence="1">
    <location>
        <begin position="1"/>
        <end position="14"/>
    </location>
</feature>
<name>A0A0U3HZ69_9MICC</name>
<evidence type="ECO:0000313" key="4">
    <source>
        <dbReference type="Proteomes" id="UP000057181"/>
    </source>
</evidence>
<evidence type="ECO:0000313" key="3">
    <source>
        <dbReference type="EMBL" id="GEO93649.1"/>
    </source>
</evidence>
<sequence>MSKPQDHDDVDPGRSRSRRGTAAAATALAVLLLTGLGLSPAAATATVTADRQGAHGPASAGADGLDARVAERLAGVARELAEAVTHGEITQDQAVAFLQQLRRRLGAAAEGAGAAA</sequence>
<dbReference type="Proteomes" id="UP000057181">
    <property type="component" value="Chromosome"/>
</dbReference>
<dbReference type="EMBL" id="CP013254">
    <property type="protein sequence ID" value="ALU40736.1"/>
    <property type="molecule type" value="Genomic_DNA"/>
</dbReference>
<dbReference type="KEGG" id="kfv:AS188_14375"/>
<dbReference type="InterPro" id="IPR006311">
    <property type="entry name" value="TAT_signal"/>
</dbReference>
<reference evidence="2 4" key="1">
    <citation type="submission" date="2015-11" db="EMBL/GenBank/DDBJ databases">
        <title>Complete Genome Sequence of Kocuria flava strain HO-9041.</title>
        <authorList>
            <person name="Zhou M."/>
            <person name="Dai J."/>
        </authorList>
    </citation>
    <scope>NUCLEOTIDE SEQUENCE [LARGE SCALE GENOMIC DNA]</scope>
    <source>
        <strain evidence="2 4">HO-9041</strain>
    </source>
</reference>
<evidence type="ECO:0000313" key="2">
    <source>
        <dbReference type="EMBL" id="ALU40736.1"/>
    </source>
</evidence>
<reference evidence="3 5" key="2">
    <citation type="submission" date="2019-07" db="EMBL/GenBank/DDBJ databases">
        <title>Whole genome shotgun sequence of Kocuria flava NBRC 107626.</title>
        <authorList>
            <person name="Hosoyama A."/>
            <person name="Uohara A."/>
            <person name="Ohji S."/>
            <person name="Ichikawa N."/>
        </authorList>
    </citation>
    <scope>NUCLEOTIDE SEQUENCE [LARGE SCALE GENOMIC DNA]</scope>
    <source>
        <strain evidence="3 5">NBRC 107626</strain>
    </source>
</reference>
<dbReference type="Proteomes" id="UP000321155">
    <property type="component" value="Unassembled WGS sequence"/>
</dbReference>
<evidence type="ECO:0000313" key="5">
    <source>
        <dbReference type="Proteomes" id="UP000321155"/>
    </source>
</evidence>
<organism evidence="2 4">
    <name type="scientific">Kocuria flava</name>
    <dbReference type="NCBI Taxonomy" id="446860"/>
    <lineage>
        <taxon>Bacteria</taxon>
        <taxon>Bacillati</taxon>
        <taxon>Actinomycetota</taxon>
        <taxon>Actinomycetes</taxon>
        <taxon>Micrococcales</taxon>
        <taxon>Micrococcaceae</taxon>
        <taxon>Kocuria</taxon>
    </lineage>
</organism>
<accession>A0A0U3HZ69</accession>
<evidence type="ECO:0000256" key="1">
    <source>
        <dbReference type="SAM" id="MobiDB-lite"/>
    </source>
</evidence>
<gene>
    <name evidence="2" type="ORF">AS188_14375</name>
    <name evidence="3" type="ORF">KFL01_29550</name>
</gene>
<dbReference type="OrthoDB" id="4879219at2"/>
<feature type="region of interest" description="Disordered" evidence="1">
    <location>
        <begin position="1"/>
        <end position="21"/>
    </location>
</feature>
<proteinExistence type="predicted"/>
<dbReference type="AlphaFoldDB" id="A0A0U3HZ69"/>
<dbReference type="EMBL" id="BJZR01000148">
    <property type="protein sequence ID" value="GEO93649.1"/>
    <property type="molecule type" value="Genomic_DNA"/>
</dbReference>
<dbReference type="RefSeq" id="WP_058859417.1">
    <property type="nucleotide sequence ID" value="NZ_BJZR01000148.1"/>
</dbReference>
<protein>
    <submittedName>
        <fullName evidence="2">Uncharacterized protein</fullName>
    </submittedName>
</protein>
<keyword evidence="5" id="KW-1185">Reference proteome</keyword>